<accession>A0ABR2ZSC2</accession>
<name>A0ABR2ZSC2_9AGAR</name>
<evidence type="ECO:0000259" key="7">
    <source>
        <dbReference type="PROSITE" id="PS50850"/>
    </source>
</evidence>
<dbReference type="PANTHER" id="PTHR23504:SF15">
    <property type="entry name" value="MAJOR FACILITATOR SUPERFAMILY (MFS) PROFILE DOMAIN-CONTAINING PROTEIN"/>
    <property type="match status" value="1"/>
</dbReference>
<evidence type="ECO:0000256" key="1">
    <source>
        <dbReference type="ARBA" id="ARBA00004141"/>
    </source>
</evidence>
<dbReference type="SUPFAM" id="SSF103473">
    <property type="entry name" value="MFS general substrate transporter"/>
    <property type="match status" value="1"/>
</dbReference>
<keyword evidence="9" id="KW-1185">Reference proteome</keyword>
<dbReference type="InterPro" id="IPR001958">
    <property type="entry name" value="Tet-R_TetA/multi-R_MdtG-like"/>
</dbReference>
<keyword evidence="2" id="KW-0813">Transport</keyword>
<dbReference type="CDD" id="cd17330">
    <property type="entry name" value="MFS_SLC46_TetA_like"/>
    <property type="match status" value="1"/>
</dbReference>
<proteinExistence type="predicted"/>
<feature type="transmembrane region" description="Helical" evidence="6">
    <location>
        <begin position="296"/>
        <end position="317"/>
    </location>
</feature>
<evidence type="ECO:0000256" key="6">
    <source>
        <dbReference type="SAM" id="Phobius"/>
    </source>
</evidence>
<evidence type="ECO:0000256" key="4">
    <source>
        <dbReference type="ARBA" id="ARBA00022989"/>
    </source>
</evidence>
<keyword evidence="5 6" id="KW-0472">Membrane</keyword>
<evidence type="ECO:0000256" key="3">
    <source>
        <dbReference type="ARBA" id="ARBA00022692"/>
    </source>
</evidence>
<evidence type="ECO:0000256" key="2">
    <source>
        <dbReference type="ARBA" id="ARBA00022448"/>
    </source>
</evidence>
<feature type="domain" description="Major facilitator superfamily (MFS) profile" evidence="7">
    <location>
        <begin position="1"/>
        <end position="467"/>
    </location>
</feature>
<evidence type="ECO:0000256" key="5">
    <source>
        <dbReference type="ARBA" id="ARBA00023136"/>
    </source>
</evidence>
<dbReference type="Pfam" id="PF07690">
    <property type="entry name" value="MFS_1"/>
    <property type="match status" value="1"/>
</dbReference>
<keyword evidence="4 6" id="KW-1133">Transmembrane helix</keyword>
<feature type="transmembrane region" description="Helical" evidence="6">
    <location>
        <begin position="88"/>
        <end position="106"/>
    </location>
</feature>
<feature type="transmembrane region" description="Helical" evidence="6">
    <location>
        <begin position="329"/>
        <end position="347"/>
    </location>
</feature>
<dbReference type="Gene3D" id="1.20.1250.20">
    <property type="entry name" value="MFS general substrate transporter like domains"/>
    <property type="match status" value="1"/>
</dbReference>
<feature type="transmembrane region" description="Helical" evidence="6">
    <location>
        <begin position="145"/>
        <end position="167"/>
    </location>
</feature>
<feature type="transmembrane region" description="Helical" evidence="6">
    <location>
        <begin position="188"/>
        <end position="210"/>
    </location>
</feature>
<sequence>MVTERRRTTPLPKIQTALALLIAHAEPVTAHVIYPFIPAFILKTGITNGDEKKTGYYSGIIESLFFVTECLTVFHWGRMSDRIGRRPVLLIGPLGLTFAMLGFGLSKTFWHMVIFRCAQGVFNGNLGVVKTLMAEFTDDTNLPDAFMLLSLTWNVGGTIGPALGGILSDPADRWPRIFGNALFRDNPYLLPCAAAAMFAFIGFLGCLLFLEETHKTATTKTDMASPPSERDPLLQREHGRDQAQLTIYEIVIPNRSLQRTLTCHAFQAFTQMSHRVVLPLVYSTSIPEGGLGLSPFQIGMILAIYGVCNALLQILVYNPILKQLGPKRMFTLSYSFHLIRVLVMMLARIVAAQAGRVNWLVWTLIVAQMCSSTLADTAINAAATLIVKSAPPTALGAVNGIQQMISSALRGSSPLIISPLFAISLVLDLRVSGGNGGLFRYLVDLTQMLVVVAGVWCSLKLPSYGLI</sequence>
<dbReference type="PROSITE" id="PS50850">
    <property type="entry name" value="MFS"/>
    <property type="match status" value="1"/>
</dbReference>
<keyword evidence="3 6" id="KW-0812">Transmembrane</keyword>
<comment type="caution">
    <text evidence="8">The sequence shown here is derived from an EMBL/GenBank/DDBJ whole genome shotgun (WGS) entry which is preliminary data.</text>
</comment>
<dbReference type="Proteomes" id="UP001437256">
    <property type="component" value="Unassembled WGS sequence"/>
</dbReference>
<reference evidence="8 9" key="1">
    <citation type="submission" date="2024-05" db="EMBL/GenBank/DDBJ databases">
        <title>A draft genome resource for the thread blight pathogen Marasmius tenuissimus strain MS-2.</title>
        <authorList>
            <person name="Yulfo-Soto G.E."/>
            <person name="Baruah I.K."/>
            <person name="Amoako-Attah I."/>
            <person name="Bukari Y."/>
            <person name="Meinhardt L.W."/>
            <person name="Bailey B.A."/>
            <person name="Cohen S.P."/>
        </authorList>
    </citation>
    <scope>NUCLEOTIDE SEQUENCE [LARGE SCALE GENOMIC DNA]</scope>
    <source>
        <strain evidence="8 9">MS-2</strain>
    </source>
</reference>
<dbReference type="PRINTS" id="PR01035">
    <property type="entry name" value="TCRTETA"/>
</dbReference>
<dbReference type="InterPro" id="IPR020846">
    <property type="entry name" value="MFS_dom"/>
</dbReference>
<dbReference type="EMBL" id="JBBXMP010000069">
    <property type="protein sequence ID" value="KAL0064012.1"/>
    <property type="molecule type" value="Genomic_DNA"/>
</dbReference>
<comment type="subcellular location">
    <subcellularLocation>
        <location evidence="1">Membrane</location>
        <topology evidence="1">Multi-pass membrane protein</topology>
    </subcellularLocation>
</comment>
<evidence type="ECO:0000313" key="9">
    <source>
        <dbReference type="Proteomes" id="UP001437256"/>
    </source>
</evidence>
<organism evidence="8 9">
    <name type="scientific">Marasmius tenuissimus</name>
    <dbReference type="NCBI Taxonomy" id="585030"/>
    <lineage>
        <taxon>Eukaryota</taxon>
        <taxon>Fungi</taxon>
        <taxon>Dikarya</taxon>
        <taxon>Basidiomycota</taxon>
        <taxon>Agaricomycotina</taxon>
        <taxon>Agaricomycetes</taxon>
        <taxon>Agaricomycetidae</taxon>
        <taxon>Agaricales</taxon>
        <taxon>Marasmiineae</taxon>
        <taxon>Marasmiaceae</taxon>
        <taxon>Marasmius</taxon>
    </lineage>
</organism>
<dbReference type="InterPro" id="IPR036259">
    <property type="entry name" value="MFS_trans_sf"/>
</dbReference>
<evidence type="ECO:0000313" key="8">
    <source>
        <dbReference type="EMBL" id="KAL0064012.1"/>
    </source>
</evidence>
<protein>
    <recommendedName>
        <fullName evidence="7">Major facilitator superfamily (MFS) profile domain-containing protein</fullName>
    </recommendedName>
</protein>
<feature type="transmembrane region" description="Helical" evidence="6">
    <location>
        <begin position="54"/>
        <end position="76"/>
    </location>
</feature>
<gene>
    <name evidence="8" type="ORF">AAF712_009080</name>
</gene>
<dbReference type="PANTHER" id="PTHR23504">
    <property type="entry name" value="MAJOR FACILITATOR SUPERFAMILY DOMAIN-CONTAINING PROTEIN 10"/>
    <property type="match status" value="1"/>
</dbReference>
<dbReference type="InterPro" id="IPR011701">
    <property type="entry name" value="MFS"/>
</dbReference>